<comment type="caution">
    <text evidence="4">The sequence shown here is derived from an EMBL/GenBank/DDBJ whole genome shotgun (WGS) entry which is preliminary data.</text>
</comment>
<name>A0A830HDE8_9CHLO</name>
<dbReference type="InterPro" id="IPR057207">
    <property type="entry name" value="FBXL15_LRR"/>
</dbReference>
<dbReference type="Gene3D" id="3.80.10.10">
    <property type="entry name" value="Ribonuclease Inhibitor"/>
    <property type="match status" value="2"/>
</dbReference>
<evidence type="ECO:0000256" key="2">
    <source>
        <dbReference type="ARBA" id="ARBA00022786"/>
    </source>
</evidence>
<dbReference type="EMBL" id="BNJQ01000008">
    <property type="protein sequence ID" value="GHP04692.1"/>
    <property type="molecule type" value="Genomic_DNA"/>
</dbReference>
<accession>A0A830HDE8</accession>
<dbReference type="Pfam" id="PF25372">
    <property type="entry name" value="DUF7885"/>
    <property type="match status" value="1"/>
</dbReference>
<dbReference type="InterPro" id="IPR032675">
    <property type="entry name" value="LRR_dom_sf"/>
</dbReference>
<dbReference type="InterPro" id="IPR006553">
    <property type="entry name" value="Leu-rich_rpt_Cys-con_subtyp"/>
</dbReference>
<protein>
    <submittedName>
        <fullName evidence="4">F-box/LRR-repeat protein 20</fullName>
    </submittedName>
</protein>
<evidence type="ECO:0000313" key="4">
    <source>
        <dbReference type="EMBL" id="GHP04692.1"/>
    </source>
</evidence>
<dbReference type="GO" id="GO:0005930">
    <property type="term" value="C:axoneme"/>
    <property type="evidence" value="ECO:0007669"/>
    <property type="project" value="UniProtKB-SubCell"/>
</dbReference>
<keyword evidence="2" id="KW-0833">Ubl conjugation pathway</keyword>
<sequence length="420" mass="45096">MEVERRLSRASFHCATLAQKCIDVLSRFPAAPKDMARLPLELEARVNIAAMTSNPFMKGDDLVAALDDLTTAAALEELDLSRHSNVKDAHLLNIAKRARNLRVLCIDECSHLTSKAFDSVGTIDDDESATFGVLEELRVLSCNSCAKLHDIERLAYGMGQLEEAHFFECKALQSGAIHALASQCLELRSLDLTGCADAVRDDEVQMILTSLPKLRVLLIGNCYRLTDAGIARAVSSASSSPSHAPLFTNIETLDISGCCHLTDNAVRSLGASAVQLRHLNLSFLDAVTDEAVADLFDGRCGSTIESLVLDQCDSLTDDFLFALAKNERVCCSLKELSVSFLNISDEAVFALMRAAAVGGSSHGSSTKSKPRALGSERHVINFHGLADCPGITLAVTRKLLGYLEQECGAGRGVASCLPVA</sequence>
<dbReference type="OrthoDB" id="423607at2759"/>
<evidence type="ECO:0000313" key="5">
    <source>
        <dbReference type="Proteomes" id="UP000660262"/>
    </source>
</evidence>
<evidence type="ECO:0000259" key="3">
    <source>
        <dbReference type="Pfam" id="PF25372"/>
    </source>
</evidence>
<organism evidence="4 5">
    <name type="scientific">Pycnococcus provasolii</name>
    <dbReference type="NCBI Taxonomy" id="41880"/>
    <lineage>
        <taxon>Eukaryota</taxon>
        <taxon>Viridiplantae</taxon>
        <taxon>Chlorophyta</taxon>
        <taxon>Pseudoscourfieldiophyceae</taxon>
        <taxon>Pseudoscourfieldiales</taxon>
        <taxon>Pycnococcaceae</taxon>
        <taxon>Pycnococcus</taxon>
    </lineage>
</organism>
<comment type="subcellular location">
    <subcellularLocation>
        <location evidence="1">Cytoplasm</location>
        <location evidence="1">Cytoskeleton</location>
        <location evidence="1">Cilium axoneme</location>
    </subcellularLocation>
</comment>
<dbReference type="SUPFAM" id="SSF52047">
    <property type="entry name" value="RNI-like"/>
    <property type="match status" value="1"/>
</dbReference>
<evidence type="ECO:0000256" key="1">
    <source>
        <dbReference type="ARBA" id="ARBA00004430"/>
    </source>
</evidence>
<dbReference type="SMART" id="SM00367">
    <property type="entry name" value="LRR_CC"/>
    <property type="match status" value="8"/>
</dbReference>
<dbReference type="AlphaFoldDB" id="A0A830HDE8"/>
<dbReference type="Proteomes" id="UP000660262">
    <property type="component" value="Unassembled WGS sequence"/>
</dbReference>
<dbReference type="PANTHER" id="PTHR13382:SF7">
    <property type="entry name" value="LEUCINE-RICH REPEAT-CONTAINING PROTEIN"/>
    <property type="match status" value="1"/>
</dbReference>
<keyword evidence="5" id="KW-1185">Reference proteome</keyword>
<proteinExistence type="predicted"/>
<dbReference type="InterPro" id="IPR050648">
    <property type="entry name" value="F-box_LRR-repeat"/>
</dbReference>
<feature type="domain" description="F-box/LRR-repeat protein 15-like leucin rich repeat" evidence="3">
    <location>
        <begin position="247"/>
        <end position="354"/>
    </location>
</feature>
<reference evidence="4" key="1">
    <citation type="submission" date="2020-10" db="EMBL/GenBank/DDBJ databases">
        <title>Unveiling of a novel bifunctional photoreceptor, Dualchrome1, isolated from a cosmopolitan green alga.</title>
        <authorList>
            <person name="Suzuki S."/>
            <person name="Kawachi M."/>
        </authorList>
    </citation>
    <scope>NUCLEOTIDE SEQUENCE</scope>
    <source>
        <strain evidence="4">NIES 2893</strain>
    </source>
</reference>
<gene>
    <name evidence="4" type="ORF">PPROV_000344500</name>
</gene>
<dbReference type="PANTHER" id="PTHR13382">
    <property type="entry name" value="MITOCHONDRIAL ATP SYNTHASE COUPLING FACTOR B"/>
    <property type="match status" value="1"/>
</dbReference>